<protein>
    <submittedName>
        <fullName evidence="2">Universal stress protein</fullName>
    </submittedName>
</protein>
<dbReference type="Gene3D" id="3.40.50.12370">
    <property type="match status" value="1"/>
</dbReference>
<dbReference type="RefSeq" id="WP_342300922.1">
    <property type="nucleotide sequence ID" value="NZ_JBCEVZ010000075.1"/>
</dbReference>
<dbReference type="InterPro" id="IPR006016">
    <property type="entry name" value="UspA"/>
</dbReference>
<evidence type="ECO:0000313" key="2">
    <source>
        <dbReference type="EMBL" id="MEL5996478.1"/>
    </source>
</evidence>
<proteinExistence type="predicted"/>
<feature type="domain" description="UspA" evidence="1">
    <location>
        <begin position="225"/>
        <end position="277"/>
    </location>
</feature>
<dbReference type="EMBL" id="JBCEVZ010000075">
    <property type="protein sequence ID" value="MEL5996478.1"/>
    <property type="molecule type" value="Genomic_DNA"/>
</dbReference>
<evidence type="ECO:0000313" key="3">
    <source>
        <dbReference type="Proteomes" id="UP001479606"/>
    </source>
</evidence>
<dbReference type="Pfam" id="PF00582">
    <property type="entry name" value="Usp"/>
    <property type="match status" value="1"/>
</dbReference>
<evidence type="ECO:0000259" key="1">
    <source>
        <dbReference type="Pfam" id="PF00582"/>
    </source>
</evidence>
<sequence>MALTLIVLSGFYEPARHAIHYADKLAQAVHAQVVLLHVNRASLLDPYELVGAVGEKYHRQELAGQSDTVVALHQLARSLHVPAAVEMATDLLPDIARELATRYAPALFVLGQPDADHPDYAGMTAMCAELLRAGHYPVLTVPTTTPTTHPPHRFLIAADREPFVLGAAAQALRPMLAQLGTGGVVVAHVSDGVEDDDGCATALRAVRASGLVDFTHPELRGYLDSDYAEGVLTATQEVAADLVITLARQRSFMSDLFHRSITARLVEQCPVPVLVLPTAAEVPQDASDASDASSKTEA</sequence>
<gene>
    <name evidence="2" type="ORF">AAFH49_19845</name>
</gene>
<comment type="caution">
    <text evidence="2">The sequence shown here is derived from an EMBL/GenBank/DDBJ whole genome shotgun (WGS) entry which is preliminary data.</text>
</comment>
<organism evidence="2 3">
    <name type="scientific">Hymenobacter segetis</name>
    <dbReference type="NCBI Taxonomy" id="2025509"/>
    <lineage>
        <taxon>Bacteria</taxon>
        <taxon>Pseudomonadati</taxon>
        <taxon>Bacteroidota</taxon>
        <taxon>Cytophagia</taxon>
        <taxon>Cytophagales</taxon>
        <taxon>Hymenobacteraceae</taxon>
        <taxon>Hymenobacter</taxon>
    </lineage>
</organism>
<dbReference type="Proteomes" id="UP001479606">
    <property type="component" value="Unassembled WGS sequence"/>
</dbReference>
<reference evidence="2 3" key="1">
    <citation type="journal article" date="2018" name="Arch. Microbiol.">
        <title>Hymenobacter segetis sp. nov., isolated from soil.</title>
        <authorList>
            <person name="Ten L.N."/>
            <person name="Lim S.J."/>
            <person name="Kim B.O."/>
            <person name="Kang I.K."/>
            <person name="Jung H.Y."/>
        </authorList>
    </citation>
    <scope>NUCLEOTIDE SEQUENCE [LARGE SCALE GENOMIC DNA]</scope>
    <source>
        <strain evidence="2 3">S7-3-11</strain>
    </source>
</reference>
<dbReference type="SUPFAM" id="SSF52402">
    <property type="entry name" value="Adenine nucleotide alpha hydrolases-like"/>
    <property type="match status" value="2"/>
</dbReference>
<name>A0ABU9M145_9BACT</name>
<keyword evidence="3" id="KW-1185">Reference proteome</keyword>
<accession>A0ABU9M145</accession>